<organism evidence="4 5">
    <name type="scientific">Steroidobacter agaridevorans</name>
    <dbReference type="NCBI Taxonomy" id="2695856"/>
    <lineage>
        <taxon>Bacteria</taxon>
        <taxon>Pseudomonadati</taxon>
        <taxon>Pseudomonadota</taxon>
        <taxon>Gammaproteobacteria</taxon>
        <taxon>Steroidobacterales</taxon>
        <taxon>Steroidobacteraceae</taxon>
        <taxon>Steroidobacter</taxon>
    </lineage>
</organism>
<feature type="domain" description="OmpR/PhoB-type" evidence="3">
    <location>
        <begin position="5"/>
        <end position="105"/>
    </location>
</feature>
<dbReference type="CDD" id="cd00383">
    <property type="entry name" value="trans_reg_C"/>
    <property type="match status" value="1"/>
</dbReference>
<dbReference type="InterPro" id="IPR001867">
    <property type="entry name" value="OmpR/PhoB-type_DNA-bd"/>
</dbReference>
<dbReference type="EMBL" id="BLJN01000003">
    <property type="protein sequence ID" value="GFE81868.1"/>
    <property type="molecule type" value="Genomic_DNA"/>
</dbReference>
<dbReference type="SUPFAM" id="SSF46894">
    <property type="entry name" value="C-terminal effector domain of the bipartite response regulators"/>
    <property type="match status" value="1"/>
</dbReference>
<dbReference type="Proteomes" id="UP000445000">
    <property type="component" value="Unassembled WGS sequence"/>
</dbReference>
<proteinExistence type="predicted"/>
<dbReference type="SUPFAM" id="SSF48452">
    <property type="entry name" value="TPR-like"/>
    <property type="match status" value="1"/>
</dbReference>
<name>A0A829YGD2_9GAMM</name>
<dbReference type="AlphaFoldDB" id="A0A829YGD2"/>
<feature type="DNA-binding region" description="OmpR/PhoB-type" evidence="2">
    <location>
        <begin position="5"/>
        <end position="105"/>
    </location>
</feature>
<dbReference type="InterPro" id="IPR011990">
    <property type="entry name" value="TPR-like_helical_dom_sf"/>
</dbReference>
<accession>A0A829YGD2</accession>
<dbReference type="PANTHER" id="PTHR47691">
    <property type="entry name" value="REGULATOR-RELATED"/>
    <property type="match status" value="1"/>
</dbReference>
<protein>
    <recommendedName>
        <fullName evidence="3">OmpR/PhoB-type domain-containing protein</fullName>
    </recommendedName>
</protein>
<dbReference type="GO" id="GO:0003677">
    <property type="term" value="F:DNA binding"/>
    <property type="evidence" value="ECO:0007669"/>
    <property type="project" value="UniProtKB-UniRule"/>
</dbReference>
<dbReference type="InterPro" id="IPR016032">
    <property type="entry name" value="Sig_transdc_resp-reg_C-effctor"/>
</dbReference>
<keyword evidence="5" id="KW-1185">Reference proteome</keyword>
<evidence type="ECO:0000256" key="1">
    <source>
        <dbReference type="ARBA" id="ARBA00023125"/>
    </source>
</evidence>
<evidence type="ECO:0000313" key="4">
    <source>
        <dbReference type="EMBL" id="GFE81868.1"/>
    </source>
</evidence>
<dbReference type="GO" id="GO:0006355">
    <property type="term" value="P:regulation of DNA-templated transcription"/>
    <property type="evidence" value="ECO:0007669"/>
    <property type="project" value="InterPro"/>
</dbReference>
<dbReference type="Gene3D" id="1.10.10.10">
    <property type="entry name" value="Winged helix-like DNA-binding domain superfamily/Winged helix DNA-binding domain"/>
    <property type="match status" value="1"/>
</dbReference>
<dbReference type="PANTHER" id="PTHR47691:SF3">
    <property type="entry name" value="HTH-TYPE TRANSCRIPTIONAL REGULATOR RV0890C-RELATED"/>
    <property type="match status" value="1"/>
</dbReference>
<gene>
    <name evidence="4" type="ORF">GCM10011487_38680</name>
</gene>
<dbReference type="SMART" id="SM00862">
    <property type="entry name" value="Trans_reg_C"/>
    <property type="match status" value="1"/>
</dbReference>
<dbReference type="Gene3D" id="3.40.50.10070">
    <property type="entry name" value="TolB, N-terminal domain"/>
    <property type="match status" value="1"/>
</dbReference>
<dbReference type="RefSeq" id="WP_161813471.1">
    <property type="nucleotide sequence ID" value="NZ_BLJN01000003.1"/>
</dbReference>
<dbReference type="PROSITE" id="PS51755">
    <property type="entry name" value="OMPR_PHOB"/>
    <property type="match status" value="1"/>
</dbReference>
<dbReference type="Pfam" id="PF00486">
    <property type="entry name" value="Trans_reg_C"/>
    <property type="match status" value="1"/>
</dbReference>
<evidence type="ECO:0000313" key="5">
    <source>
        <dbReference type="Proteomes" id="UP000445000"/>
    </source>
</evidence>
<keyword evidence="1 2" id="KW-0238">DNA-binding</keyword>
<comment type="caution">
    <text evidence="4">The sequence shown here is derived from an EMBL/GenBank/DDBJ whole genome shotgun (WGS) entry which is preliminary data.</text>
</comment>
<sequence>MATGRFTYEFGDFRLDAARRLLLPKNGDRALPLTARAFDTLLYLVERPGKLLSKATLIGAIWPDVVVEENSLNQNISLLRRVLGESPGEYRFIVTVPGRGYRFVADVQTVSEPSDESPHVAPVANFSEPARPAVRAHTRIPLAILPFANLTGDPDTDHFGEAMAEELINTFARVRWFEVASRTSTFAFKDRNVDVRKIARELDVEAVLEGSIRRIGERIRVTAQLVDGRTGHHLWSESYERSCEDLARVQDELTVAIVDSTASHFVMGNARRKTPTRDLEAYHLYLQAMALRAQPTEDNLESAIQTLDRALARDPDFARAWYAIAEARAHRAANDGCALMLLNHAERDARHALALDPSISRAHGVLGLINACCGRWLEAETELRRALSLVARNPDALVFHAIYIARQAGHQRKALAEIQTAYDLTPSAPALALHLGAQKLLDGDGSDACKWIDLAVANGYPRSLTAIREARAQLAMLEGRFDEAAQELTETLSPASREAGGFEAIQSFYRAQSDPSRSDRAIAALQAWEAKLPPEELEPSAAQRLVVWFTMLGAVDAAHDVAQRTIDRLSVHGTIGNGWGILWTKEMHAFRDSPRFQSFVSRLGLFSYWRQYGPPDNCVLRGDQLQGC</sequence>
<dbReference type="GO" id="GO:0000160">
    <property type="term" value="P:phosphorelay signal transduction system"/>
    <property type="evidence" value="ECO:0007669"/>
    <property type="project" value="InterPro"/>
</dbReference>
<reference evidence="5" key="1">
    <citation type="submission" date="2020-01" db="EMBL/GenBank/DDBJ databases">
        <title>'Steroidobacter agaridevorans' sp. nov., agar-degrading bacteria isolated from rhizosphere soils.</title>
        <authorList>
            <person name="Ikenaga M."/>
            <person name="Kataoka M."/>
            <person name="Murouchi A."/>
            <person name="Katsuragi S."/>
            <person name="Sakai M."/>
        </authorList>
    </citation>
    <scope>NUCLEOTIDE SEQUENCE [LARGE SCALE GENOMIC DNA]</scope>
    <source>
        <strain evidence="5">YU21-B</strain>
    </source>
</reference>
<dbReference type="Gene3D" id="1.25.40.10">
    <property type="entry name" value="Tetratricopeptide repeat domain"/>
    <property type="match status" value="1"/>
</dbReference>
<evidence type="ECO:0000256" key="2">
    <source>
        <dbReference type="PROSITE-ProRule" id="PRU01091"/>
    </source>
</evidence>
<evidence type="ECO:0000259" key="3">
    <source>
        <dbReference type="PROSITE" id="PS51755"/>
    </source>
</evidence>
<dbReference type="SUPFAM" id="SSF52964">
    <property type="entry name" value="TolB, N-terminal domain"/>
    <property type="match status" value="1"/>
</dbReference>
<dbReference type="InterPro" id="IPR036388">
    <property type="entry name" value="WH-like_DNA-bd_sf"/>
</dbReference>